<reference evidence="3" key="1">
    <citation type="submission" date="2022-11" db="EMBL/GenBank/DDBJ databases">
        <authorList>
            <person name="Hyden B.L."/>
            <person name="Feng K."/>
            <person name="Yates T."/>
            <person name="Jawdy S."/>
            <person name="Smart L.B."/>
            <person name="Muchero W."/>
        </authorList>
    </citation>
    <scope>NUCLEOTIDE SEQUENCE</scope>
    <source>
        <tissue evidence="3">Shoot tip</tissue>
    </source>
</reference>
<keyword evidence="4" id="KW-1185">Reference proteome</keyword>
<proteinExistence type="predicted"/>
<evidence type="ECO:0000256" key="1">
    <source>
        <dbReference type="SAM" id="MobiDB-lite"/>
    </source>
</evidence>
<organism evidence="3 4">
    <name type="scientific">Salix viminalis</name>
    <name type="common">Common osier</name>
    <name type="synonym">Basket willow</name>
    <dbReference type="NCBI Taxonomy" id="40686"/>
    <lineage>
        <taxon>Eukaryota</taxon>
        <taxon>Viridiplantae</taxon>
        <taxon>Streptophyta</taxon>
        <taxon>Embryophyta</taxon>
        <taxon>Tracheophyta</taxon>
        <taxon>Spermatophyta</taxon>
        <taxon>Magnoliopsida</taxon>
        <taxon>eudicotyledons</taxon>
        <taxon>Gunneridae</taxon>
        <taxon>Pentapetalae</taxon>
        <taxon>rosids</taxon>
        <taxon>fabids</taxon>
        <taxon>Malpighiales</taxon>
        <taxon>Salicaceae</taxon>
        <taxon>Saliceae</taxon>
        <taxon>Salix</taxon>
    </lineage>
</organism>
<reference evidence="3" key="2">
    <citation type="journal article" date="2023" name="Int. J. Mol. Sci.">
        <title>De Novo Assembly and Annotation of 11 Diverse Shrub Willow (Salix) Genomes Reveals Novel Gene Organization in Sex-Linked Regions.</title>
        <authorList>
            <person name="Hyden B."/>
            <person name="Feng K."/>
            <person name="Yates T.B."/>
            <person name="Jawdy S."/>
            <person name="Cereghino C."/>
            <person name="Smart L.B."/>
            <person name="Muchero W."/>
        </authorList>
    </citation>
    <scope>NUCLEOTIDE SEQUENCE [LARGE SCALE GENOMIC DNA]</scope>
    <source>
        <tissue evidence="3">Shoot tip</tissue>
    </source>
</reference>
<dbReference type="OrthoDB" id="10251412at2759"/>
<dbReference type="Pfam" id="PF25568">
    <property type="entry name" value="AAA_lid_At3g28540"/>
    <property type="match status" value="1"/>
</dbReference>
<dbReference type="Proteomes" id="UP001151529">
    <property type="component" value="Chromosome 7"/>
</dbReference>
<comment type="caution">
    <text evidence="3">The sequence shown here is derived from an EMBL/GenBank/DDBJ whole genome shotgun (WGS) entry which is preliminary data.</text>
</comment>
<evidence type="ECO:0000259" key="2">
    <source>
        <dbReference type="Pfam" id="PF25568"/>
    </source>
</evidence>
<feature type="compositionally biased region" description="Basic and acidic residues" evidence="1">
    <location>
        <begin position="115"/>
        <end position="127"/>
    </location>
</feature>
<sequence length="145" mass="16288">MDYGQVVGMKESSSSLNPALLRLGRVDTHIHRSHCTPRGFRMLASNYLGVDGNHRLFGEIEGLIEDTEVTPAQVAGELMAREDSDTALEGLVKLLKRTKVEDDELVDEGVRKGEIHKAKKQKVESKRRGSVRIQSRRKSTMRRSC</sequence>
<feature type="domain" description="AAA+ ATPase At3g28540-like C-terminal" evidence="2">
    <location>
        <begin position="35"/>
        <end position="100"/>
    </location>
</feature>
<dbReference type="InterPro" id="IPR058017">
    <property type="entry name" value="At3g28540-like_C"/>
</dbReference>
<dbReference type="InterPro" id="IPR050747">
    <property type="entry name" value="Mitochondrial_chaperone_BCS1"/>
</dbReference>
<accession>A0A9Q0NZ84</accession>
<dbReference type="Gene3D" id="6.10.280.40">
    <property type="match status" value="1"/>
</dbReference>
<dbReference type="EMBL" id="JAPFFL010000014">
    <property type="protein sequence ID" value="KAJ6678670.1"/>
    <property type="molecule type" value="Genomic_DNA"/>
</dbReference>
<feature type="compositionally biased region" description="Basic residues" evidence="1">
    <location>
        <begin position="128"/>
        <end position="145"/>
    </location>
</feature>
<name>A0A9Q0NZ84_SALVM</name>
<evidence type="ECO:0000313" key="3">
    <source>
        <dbReference type="EMBL" id="KAJ6678670.1"/>
    </source>
</evidence>
<gene>
    <name evidence="3" type="ORF">OIU85_009171</name>
</gene>
<evidence type="ECO:0000313" key="4">
    <source>
        <dbReference type="Proteomes" id="UP001151529"/>
    </source>
</evidence>
<feature type="region of interest" description="Disordered" evidence="1">
    <location>
        <begin position="115"/>
        <end position="145"/>
    </location>
</feature>
<dbReference type="AlphaFoldDB" id="A0A9Q0NZ84"/>
<dbReference type="PANTHER" id="PTHR23070">
    <property type="entry name" value="BCS1 AAA-TYPE ATPASE"/>
    <property type="match status" value="1"/>
</dbReference>
<protein>
    <submittedName>
        <fullName evidence="3">BCS1 AAA-TYPE ATPASE</fullName>
    </submittedName>
</protein>